<sequence length="320" mass="35779">MKQPSSSNPGELTPEARLATWEGVANPMVMEFICGMSTRTTTTRLATDTMIHGTSLARSAFVRTRRFLFQDSSYQLRRIDPVRDIFLTTEMMLPTPRLPRVHGVSYLTPISLPLQKVASTFSNRDYDRFGNLNQVSSGPLNLRFLPDLREFTMMCPLPYTDAEPIHRYLQPSTSPSSSGGSRYLTPLRVVDNPSETSNTVSQSSKYGGLILGGPWFGFRYYVETGRVCFTSLARHEALEMALAGEWSGAGSPKMVVRLWVVRRGEESVMKNEPHHKWQEGEADLAVDEDKTGKAGFSEAMDDGLPDMSFRRNGNTAQMDS</sequence>
<accession>A0A8H4KQI6</accession>
<feature type="region of interest" description="Disordered" evidence="1">
    <location>
        <begin position="270"/>
        <end position="320"/>
    </location>
</feature>
<evidence type="ECO:0000313" key="2">
    <source>
        <dbReference type="EMBL" id="KAF4453759.1"/>
    </source>
</evidence>
<evidence type="ECO:0000256" key="1">
    <source>
        <dbReference type="SAM" id="MobiDB-lite"/>
    </source>
</evidence>
<feature type="compositionally biased region" description="Polar residues" evidence="1">
    <location>
        <begin position="311"/>
        <end position="320"/>
    </location>
</feature>
<protein>
    <submittedName>
        <fullName evidence="2">Uncharacterized protein</fullName>
    </submittedName>
</protein>
<evidence type="ECO:0000313" key="3">
    <source>
        <dbReference type="Proteomes" id="UP000554235"/>
    </source>
</evidence>
<organism evidence="2 3">
    <name type="scientific">Fusarium albosuccineum</name>
    <dbReference type="NCBI Taxonomy" id="1237068"/>
    <lineage>
        <taxon>Eukaryota</taxon>
        <taxon>Fungi</taxon>
        <taxon>Dikarya</taxon>
        <taxon>Ascomycota</taxon>
        <taxon>Pezizomycotina</taxon>
        <taxon>Sordariomycetes</taxon>
        <taxon>Hypocreomycetidae</taxon>
        <taxon>Hypocreales</taxon>
        <taxon>Nectriaceae</taxon>
        <taxon>Fusarium</taxon>
        <taxon>Fusarium decemcellulare species complex</taxon>
    </lineage>
</organism>
<dbReference type="Proteomes" id="UP000554235">
    <property type="component" value="Unassembled WGS sequence"/>
</dbReference>
<name>A0A8H4KQI6_9HYPO</name>
<comment type="caution">
    <text evidence="2">The sequence shown here is derived from an EMBL/GenBank/DDBJ whole genome shotgun (WGS) entry which is preliminary data.</text>
</comment>
<gene>
    <name evidence="2" type="ORF">FALBO_15935</name>
</gene>
<reference evidence="2 3" key="1">
    <citation type="submission" date="2020-01" db="EMBL/GenBank/DDBJ databases">
        <title>Identification and distribution of gene clusters putatively required for synthesis of sphingolipid metabolism inhibitors in phylogenetically diverse species of the filamentous fungus Fusarium.</title>
        <authorList>
            <person name="Kim H.-S."/>
            <person name="Busman M."/>
            <person name="Brown D.W."/>
            <person name="Divon H."/>
            <person name="Uhlig S."/>
            <person name="Proctor R.H."/>
        </authorList>
    </citation>
    <scope>NUCLEOTIDE SEQUENCE [LARGE SCALE GENOMIC DNA]</scope>
    <source>
        <strain evidence="2 3">NRRL 20459</strain>
    </source>
</reference>
<proteinExistence type="predicted"/>
<keyword evidence="3" id="KW-1185">Reference proteome</keyword>
<dbReference type="EMBL" id="JAADYS010002858">
    <property type="protein sequence ID" value="KAF4453759.1"/>
    <property type="molecule type" value="Genomic_DNA"/>
</dbReference>
<dbReference type="OrthoDB" id="5102542at2759"/>
<feature type="compositionally biased region" description="Basic and acidic residues" evidence="1">
    <location>
        <begin position="270"/>
        <end position="279"/>
    </location>
</feature>
<dbReference type="AlphaFoldDB" id="A0A8H4KQI6"/>